<evidence type="ECO:0000313" key="3">
    <source>
        <dbReference type="Proteomes" id="UP000020492"/>
    </source>
</evidence>
<evidence type="ECO:0000313" key="2">
    <source>
        <dbReference type="EMBL" id="EYB69354.1"/>
    </source>
</evidence>
<proteinExistence type="predicted"/>
<feature type="region of interest" description="Disordered" evidence="1">
    <location>
        <begin position="1"/>
        <end position="110"/>
    </location>
</feature>
<feature type="compositionally biased region" description="Basic and acidic residues" evidence="1">
    <location>
        <begin position="85"/>
        <end position="94"/>
    </location>
</feature>
<dbReference type="Proteomes" id="UP000020492">
    <property type="component" value="Unassembled WGS sequence"/>
</dbReference>
<feature type="compositionally biased region" description="Polar residues" evidence="1">
    <location>
        <begin position="28"/>
        <end position="40"/>
    </location>
</feature>
<sequence length="110" mass="11438">MDEGKPGDAPTRSPETTASYMGGEGQTPDANTNLDPNLQGGSTGADRQAARTIEQQHTQRGGLPAGLDAQSDPARQMDNSGMLDPKGEGARADDGAEIIGESGDDRNEQR</sequence>
<protein>
    <submittedName>
        <fullName evidence="2">Uncharacterized protein</fullName>
    </submittedName>
</protein>
<dbReference type="STRING" id="1476583.DEIPH_ctg008orf0077"/>
<dbReference type="AlphaFoldDB" id="A0A016QU77"/>
<name>A0A016QU77_9DEIO</name>
<gene>
    <name evidence="2" type="ORF">DEIPH_ctg008orf0077</name>
</gene>
<dbReference type="PATRIC" id="fig|1476583.3.peg.493"/>
<comment type="caution">
    <text evidence="2">The sequence shown here is derived from an EMBL/GenBank/DDBJ whole genome shotgun (WGS) entry which is preliminary data.</text>
</comment>
<accession>A0A016QU77</accession>
<dbReference type="EMBL" id="JHAC01000008">
    <property type="protein sequence ID" value="EYB69354.1"/>
    <property type="molecule type" value="Genomic_DNA"/>
</dbReference>
<dbReference type="OrthoDB" id="72549at2"/>
<evidence type="ECO:0000256" key="1">
    <source>
        <dbReference type="SAM" id="MobiDB-lite"/>
    </source>
</evidence>
<keyword evidence="3" id="KW-1185">Reference proteome</keyword>
<reference evidence="2 3" key="1">
    <citation type="submission" date="2014-03" db="EMBL/GenBank/DDBJ databases">
        <title>Draft genome sequence of Deinococcus phoenicis 1P10ME.</title>
        <authorList>
            <person name="Stepanov V.G."/>
            <person name="Vaishampayan P."/>
            <person name="Venkateswaran K."/>
            <person name="Fox G.E."/>
        </authorList>
    </citation>
    <scope>NUCLEOTIDE SEQUENCE [LARGE SCALE GENOMIC DNA]</scope>
    <source>
        <strain evidence="2 3">1P10ME</strain>
    </source>
</reference>
<organism evidence="2 3">
    <name type="scientific">Deinococcus phoenicis</name>
    <dbReference type="NCBI Taxonomy" id="1476583"/>
    <lineage>
        <taxon>Bacteria</taxon>
        <taxon>Thermotogati</taxon>
        <taxon>Deinococcota</taxon>
        <taxon>Deinococci</taxon>
        <taxon>Deinococcales</taxon>
        <taxon>Deinococcaceae</taxon>
        <taxon>Deinococcus</taxon>
    </lineage>
</organism>
<dbReference type="RefSeq" id="WP_034353289.1">
    <property type="nucleotide sequence ID" value="NZ_JHAC01000008.1"/>
</dbReference>